<feature type="non-terminal residue" evidence="2">
    <location>
        <position position="1"/>
    </location>
</feature>
<feature type="coiled-coil region" evidence="1">
    <location>
        <begin position="40"/>
        <end position="74"/>
    </location>
</feature>
<accession>A0A1B6C485</accession>
<dbReference type="EMBL" id="GEDC01028980">
    <property type="protein sequence ID" value="JAS08318.1"/>
    <property type="molecule type" value="Transcribed_RNA"/>
</dbReference>
<sequence>DVVSEYKACIDKNISPVNVKTDQVVKDVNTINDNLKQKGVDSEADIKKKIEELLKEAEEKFTQERLDRDKNNEETSALKVNECLESVNKNINDEISPLLQNLFEIPANLKGDSNREVAAATAAIEQA</sequence>
<reference evidence="2" key="1">
    <citation type="submission" date="2015-12" db="EMBL/GenBank/DDBJ databases">
        <title>De novo transcriptome assembly of four potential Pierce s Disease insect vectors from Arizona vineyards.</title>
        <authorList>
            <person name="Tassone E.E."/>
        </authorList>
    </citation>
    <scope>NUCLEOTIDE SEQUENCE</scope>
</reference>
<keyword evidence="1" id="KW-0175">Coiled coil</keyword>
<proteinExistence type="predicted"/>
<dbReference type="AlphaFoldDB" id="A0A1B6C485"/>
<name>A0A1B6C485_9HEMI</name>
<organism evidence="2">
    <name type="scientific">Clastoptera arizonana</name>
    <name type="common">Arizona spittle bug</name>
    <dbReference type="NCBI Taxonomy" id="38151"/>
    <lineage>
        <taxon>Eukaryota</taxon>
        <taxon>Metazoa</taxon>
        <taxon>Ecdysozoa</taxon>
        <taxon>Arthropoda</taxon>
        <taxon>Hexapoda</taxon>
        <taxon>Insecta</taxon>
        <taxon>Pterygota</taxon>
        <taxon>Neoptera</taxon>
        <taxon>Paraneoptera</taxon>
        <taxon>Hemiptera</taxon>
        <taxon>Auchenorrhyncha</taxon>
        <taxon>Cercopoidea</taxon>
        <taxon>Clastopteridae</taxon>
        <taxon>Clastoptera</taxon>
    </lineage>
</organism>
<feature type="non-terminal residue" evidence="2">
    <location>
        <position position="127"/>
    </location>
</feature>
<evidence type="ECO:0000256" key="1">
    <source>
        <dbReference type="SAM" id="Coils"/>
    </source>
</evidence>
<protein>
    <submittedName>
        <fullName evidence="2">Uncharacterized protein</fullName>
    </submittedName>
</protein>
<evidence type="ECO:0000313" key="2">
    <source>
        <dbReference type="EMBL" id="JAS08318.1"/>
    </source>
</evidence>
<gene>
    <name evidence="2" type="ORF">g.45797</name>
</gene>